<dbReference type="InterPro" id="IPR000182">
    <property type="entry name" value="GNAT_dom"/>
</dbReference>
<evidence type="ECO:0000259" key="3">
    <source>
        <dbReference type="PROSITE" id="PS51186"/>
    </source>
</evidence>
<dbReference type="EMBL" id="WTFF01000236">
    <property type="protein sequence ID" value="MBW5485283.1"/>
    <property type="molecule type" value="Genomic_DNA"/>
</dbReference>
<dbReference type="InterPro" id="IPR016181">
    <property type="entry name" value="Acyl_CoA_acyltransferase"/>
</dbReference>
<dbReference type="Proteomes" id="UP000812013">
    <property type="component" value="Unassembled WGS sequence"/>
</dbReference>
<keyword evidence="5" id="KW-1185">Reference proteome</keyword>
<accession>A0ABS6ZDJ7</accession>
<gene>
    <name evidence="4" type="ORF">GPJ59_26255</name>
</gene>
<keyword evidence="2" id="KW-0012">Acyltransferase</keyword>
<dbReference type="PROSITE" id="PS51186">
    <property type="entry name" value="GNAT"/>
    <property type="match status" value="2"/>
</dbReference>
<evidence type="ECO:0000256" key="1">
    <source>
        <dbReference type="ARBA" id="ARBA00022679"/>
    </source>
</evidence>
<name>A0ABS6ZDJ7_9ACTN</name>
<evidence type="ECO:0000313" key="5">
    <source>
        <dbReference type="Proteomes" id="UP000812013"/>
    </source>
</evidence>
<evidence type="ECO:0000256" key="2">
    <source>
        <dbReference type="ARBA" id="ARBA00023315"/>
    </source>
</evidence>
<feature type="domain" description="N-acetyltransferase" evidence="3">
    <location>
        <begin position="162"/>
        <end position="313"/>
    </location>
</feature>
<dbReference type="InterPro" id="IPR050832">
    <property type="entry name" value="Bact_Acetyltransf"/>
</dbReference>
<dbReference type="Gene3D" id="3.40.630.30">
    <property type="match status" value="1"/>
</dbReference>
<dbReference type="RefSeq" id="WP_219670188.1">
    <property type="nucleotide sequence ID" value="NZ_WTFF01000236.1"/>
</dbReference>
<protein>
    <submittedName>
        <fullName evidence="4">GNAT family N-acetyltransferase</fullName>
    </submittedName>
</protein>
<keyword evidence="1" id="KW-0808">Transferase</keyword>
<dbReference type="PANTHER" id="PTHR43877">
    <property type="entry name" value="AMINOALKYLPHOSPHONATE N-ACETYLTRANSFERASE-RELATED-RELATED"/>
    <property type="match status" value="1"/>
</dbReference>
<sequence length="313" mass="33630">MTVMIRDLRPADPADVESVVRVRRTALPYLLSTPEGIAFELAGANPAKRYRVLVAETGDGRIVGTAQVGIAYESPEPGRSFVNAYVDPAARGLGAGSALLAHAEEYLAGEGAVEVYAWVLDEPANRAFAERRGYRAGRSAHFLRLDLAGAALPDIPALPAGVELRPASAFTADPRPLFEADAETTADEPGDVGAEFDDYEDWVRHTWNNPDLDKELTVVALVDGAVAAFTAALTDGGTRYGSGMTGTLRNFRGRGLAKLVKTASLHRARAAGYREAFTGNDTGNEPMLAVNTWFGYEICATEVRYTKKLKEQP</sequence>
<reference evidence="4 5" key="1">
    <citation type="submission" date="2019-12" db="EMBL/GenBank/DDBJ databases">
        <title>Genome sequence of Streptomyces bambusae.</title>
        <authorList>
            <person name="Bansal K."/>
            <person name="Choksket S."/>
            <person name="Korpole S."/>
            <person name="Patil P.B."/>
        </authorList>
    </citation>
    <scope>NUCLEOTIDE SEQUENCE [LARGE SCALE GENOMIC DNA]</scope>
    <source>
        <strain evidence="4 5">SK60</strain>
    </source>
</reference>
<organism evidence="4 5">
    <name type="scientific">Streptomyces bambusae</name>
    <dbReference type="NCBI Taxonomy" id="1550616"/>
    <lineage>
        <taxon>Bacteria</taxon>
        <taxon>Bacillati</taxon>
        <taxon>Actinomycetota</taxon>
        <taxon>Actinomycetes</taxon>
        <taxon>Kitasatosporales</taxon>
        <taxon>Streptomycetaceae</taxon>
        <taxon>Streptomyces</taxon>
    </lineage>
</organism>
<proteinExistence type="predicted"/>
<dbReference type="Pfam" id="PF00583">
    <property type="entry name" value="Acetyltransf_1"/>
    <property type="match status" value="2"/>
</dbReference>
<dbReference type="SUPFAM" id="SSF55729">
    <property type="entry name" value="Acyl-CoA N-acyltransferases (Nat)"/>
    <property type="match status" value="2"/>
</dbReference>
<evidence type="ECO:0000313" key="4">
    <source>
        <dbReference type="EMBL" id="MBW5485283.1"/>
    </source>
</evidence>
<comment type="caution">
    <text evidence="4">The sequence shown here is derived from an EMBL/GenBank/DDBJ whole genome shotgun (WGS) entry which is preliminary data.</text>
</comment>
<dbReference type="CDD" id="cd04301">
    <property type="entry name" value="NAT_SF"/>
    <property type="match status" value="1"/>
</dbReference>
<feature type="domain" description="N-acetyltransferase" evidence="3">
    <location>
        <begin position="6"/>
        <end position="159"/>
    </location>
</feature>
<dbReference type="PANTHER" id="PTHR43877:SF1">
    <property type="entry name" value="ACETYLTRANSFERASE"/>
    <property type="match status" value="1"/>
</dbReference>